<proteinExistence type="predicted"/>
<evidence type="ECO:0000313" key="1">
    <source>
        <dbReference type="EMBL" id="MDY7256814.1"/>
    </source>
</evidence>
<dbReference type="PROSITE" id="PS51257">
    <property type="entry name" value="PROKAR_LIPOPROTEIN"/>
    <property type="match status" value="1"/>
</dbReference>
<name>A0ABU5HKV6_9BACE</name>
<dbReference type="EMBL" id="JARZAK010000001">
    <property type="protein sequence ID" value="MDY7256814.1"/>
    <property type="molecule type" value="Genomic_DNA"/>
</dbReference>
<gene>
    <name evidence="1" type="ORF">QHG74_03695</name>
</gene>
<organism evidence="1 2">
    <name type="scientific">Bacteroides vicugnae</name>
    <dbReference type="NCBI Taxonomy" id="3037989"/>
    <lineage>
        <taxon>Bacteria</taxon>
        <taxon>Pseudomonadati</taxon>
        <taxon>Bacteroidota</taxon>
        <taxon>Bacteroidia</taxon>
        <taxon>Bacteroidales</taxon>
        <taxon>Bacteroidaceae</taxon>
        <taxon>Bacteroides</taxon>
    </lineage>
</organism>
<protein>
    <submittedName>
        <fullName evidence="1">DUF4906 domain-containing protein</fullName>
    </submittedName>
</protein>
<dbReference type="RefSeq" id="WP_322019237.1">
    <property type="nucleotide sequence ID" value="NZ_JARZAK010000001.1"/>
</dbReference>
<sequence length="604" mass="66952">MRESKRYITVFFYLILLLFMVGCEHDVSTMGQENEEEVLKEKVQIEIFARAKSYSLPPTRALESEVGKTPWILVFKGQGTGATFIEAVQAFEMISKRYVLLTGQPAGNKYQLLILANPLDQFYYGNASTGYDFNQAALLSKLTPGVTTYGEACSKLLTKPLDSNPLTTIPYSSDEETIPMSYRLEVDQIDNTTKIANTDGSSLLLTRVVAKIVIVNKASNFILKGVTAVMNVPRQGELHDADGALMNNTANLTEYQYDAAYSLPLIKAETIATDVQSTEKFPIYMYESDVQNNTYLIIQGTYDNKDYYYKMSLLNSSLQAMDIERNHSYTFTINRAKGPGYDTVSDAKIAKPSNTGLDFEIMVDDSESYEILANNDYYLGVSNSVFIAYYSGENVKDYDAFSVITDCTKDFPDARTITDNKQEVSGAFQLSGPFKVPIVTSNGTNPVITLVTVGVTNQLMGYEEGIDDKKNAYITLKLGNLEKKVHIRQRKAISAGGSTLKFMPTNNTDPVVSEINYFCLTGQVEEGTDNPKEWIRLYSSAMPEGHTGEDHIIVEDGRIYVEVLPNTSATPRSGIVHLTTMASVGGVSVNSVQRIKLDITQLGK</sequence>
<comment type="caution">
    <text evidence="1">The sequence shown here is derived from an EMBL/GenBank/DDBJ whole genome shotgun (WGS) entry which is preliminary data.</text>
</comment>
<keyword evidence="2" id="KW-1185">Reference proteome</keyword>
<evidence type="ECO:0000313" key="2">
    <source>
        <dbReference type="Proteomes" id="UP001292913"/>
    </source>
</evidence>
<accession>A0ABU5HKV6</accession>
<reference evidence="1 2" key="1">
    <citation type="submission" date="2023-04" db="EMBL/GenBank/DDBJ databases">
        <title>Bacteroides pacosi sp. nov., isolated from the fecal material of an alpaca.</title>
        <authorList>
            <person name="Miller S."/>
            <person name="Hendry M."/>
            <person name="King J."/>
            <person name="Sankaranarayanan K."/>
            <person name="Lawson P.A."/>
        </authorList>
    </citation>
    <scope>NUCLEOTIDE SEQUENCE [LARGE SCALE GENOMIC DNA]</scope>
    <source>
        <strain evidence="1 2">A2-P53</strain>
    </source>
</reference>
<dbReference type="Proteomes" id="UP001292913">
    <property type="component" value="Unassembled WGS sequence"/>
</dbReference>